<feature type="binding site" evidence="12">
    <location>
        <position position="95"/>
    </location>
    <ligand>
        <name>Mg(2+)</name>
        <dbReference type="ChEBI" id="CHEBI:18420"/>
        <label>1</label>
        <note>catalytic</note>
    </ligand>
</feature>
<dbReference type="NCBIfam" id="TIGR02067">
    <property type="entry name" value="his_9_HisN"/>
    <property type="match status" value="1"/>
</dbReference>
<evidence type="ECO:0000256" key="12">
    <source>
        <dbReference type="PIRSR" id="PIRSR600760-2"/>
    </source>
</evidence>
<keyword evidence="7" id="KW-0378">Hydrolase</keyword>
<keyword evidence="14" id="KW-1185">Reference proteome</keyword>
<dbReference type="EMBL" id="JZRB01000002">
    <property type="protein sequence ID" value="KJV37151.1"/>
    <property type="molecule type" value="Genomic_DNA"/>
</dbReference>
<dbReference type="PROSITE" id="PS00629">
    <property type="entry name" value="IMP_1"/>
    <property type="match status" value="1"/>
</dbReference>
<evidence type="ECO:0000256" key="6">
    <source>
        <dbReference type="ARBA" id="ARBA00022723"/>
    </source>
</evidence>
<gene>
    <name evidence="13" type="ORF">VI08_01070</name>
</gene>
<dbReference type="GO" id="GO:0046872">
    <property type="term" value="F:metal ion binding"/>
    <property type="evidence" value="ECO:0007669"/>
    <property type="project" value="UniProtKB-KW"/>
</dbReference>
<feature type="binding site" evidence="12">
    <location>
        <position position="76"/>
    </location>
    <ligand>
        <name>Mg(2+)</name>
        <dbReference type="ChEBI" id="CHEBI:18420"/>
        <label>1</label>
        <note>catalytic</note>
    </ligand>
</feature>
<evidence type="ECO:0000256" key="8">
    <source>
        <dbReference type="ARBA" id="ARBA00022842"/>
    </source>
</evidence>
<comment type="similarity">
    <text evidence="3">Belongs to the inositol monophosphatase superfamily.</text>
</comment>
<comment type="catalytic activity">
    <reaction evidence="10">
        <text>L-histidinol phosphate + H2O = L-histidinol + phosphate</text>
        <dbReference type="Rhea" id="RHEA:14465"/>
        <dbReference type="ChEBI" id="CHEBI:15377"/>
        <dbReference type="ChEBI" id="CHEBI:43474"/>
        <dbReference type="ChEBI" id="CHEBI:57699"/>
        <dbReference type="ChEBI" id="CHEBI:57980"/>
        <dbReference type="EC" id="3.1.3.15"/>
    </reaction>
</comment>
<dbReference type="UniPathway" id="UPA00031">
    <property type="reaction ID" value="UER00013"/>
</dbReference>
<keyword evidence="6 12" id="KW-0479">Metal-binding</keyword>
<dbReference type="PATRIC" id="fig|345309.4.peg.1267"/>
<dbReference type="InterPro" id="IPR011809">
    <property type="entry name" value="His_9_proposed"/>
</dbReference>
<evidence type="ECO:0000256" key="5">
    <source>
        <dbReference type="ARBA" id="ARBA00022605"/>
    </source>
</evidence>
<evidence type="ECO:0000313" key="13">
    <source>
        <dbReference type="EMBL" id="KJV37151.1"/>
    </source>
</evidence>
<evidence type="ECO:0000256" key="10">
    <source>
        <dbReference type="ARBA" id="ARBA00049158"/>
    </source>
</evidence>
<dbReference type="InterPro" id="IPR051090">
    <property type="entry name" value="Inositol_monoP_superfamily"/>
</dbReference>
<protein>
    <recommendedName>
        <fullName evidence="4 11">Histidinol-phosphatase</fullName>
        <ecNumber evidence="4 11">3.1.3.15</ecNumber>
    </recommendedName>
</protein>
<feature type="binding site" evidence="12">
    <location>
        <position position="216"/>
    </location>
    <ligand>
        <name>Mg(2+)</name>
        <dbReference type="ChEBI" id="CHEBI:18420"/>
        <label>1</label>
        <note>catalytic</note>
    </ligand>
</feature>
<sequence>MPSHAPLSAAERAEFEAFATGIANNARALSLPRFRRPVDVSHKGDMSPVTAVDRGVESMLRERIEQAWPGHGLLGEEYGASHVDAEFVWSIDPIDGTRSFISGWPLWGTLIALLRGGTPVLGILDMPALDERWVGHVGVSTEMNGRPCHASACEALGEATLYTTTPDMFTPAEWEAFDRTSRAAYTRRFGGDCYGYGMLASGHIDAVIEANLMPYDYLAITPVVQAAGGVMTDWEGRPLGMASGGRVVAAATPALHAALIASLKG</sequence>
<dbReference type="GO" id="GO:0004401">
    <property type="term" value="F:histidinol-phosphatase activity"/>
    <property type="evidence" value="ECO:0007669"/>
    <property type="project" value="UniProtKB-UniRule"/>
</dbReference>
<evidence type="ECO:0000256" key="1">
    <source>
        <dbReference type="ARBA" id="ARBA00001946"/>
    </source>
</evidence>
<keyword evidence="8 12" id="KW-0460">Magnesium</keyword>
<evidence type="ECO:0000256" key="7">
    <source>
        <dbReference type="ARBA" id="ARBA00022801"/>
    </source>
</evidence>
<evidence type="ECO:0000256" key="9">
    <source>
        <dbReference type="ARBA" id="ARBA00023102"/>
    </source>
</evidence>
<dbReference type="InterPro" id="IPR020583">
    <property type="entry name" value="Inositol_monoP_metal-BS"/>
</dbReference>
<dbReference type="CDD" id="cd01641">
    <property type="entry name" value="Bacterial_IMPase_like_1"/>
    <property type="match status" value="1"/>
</dbReference>
<evidence type="ECO:0000256" key="2">
    <source>
        <dbReference type="ARBA" id="ARBA00004970"/>
    </source>
</evidence>
<dbReference type="Gene3D" id="3.30.540.10">
    <property type="entry name" value="Fructose-1,6-Bisphosphatase, subunit A, domain 1"/>
    <property type="match status" value="1"/>
</dbReference>
<dbReference type="Proteomes" id="UP000033651">
    <property type="component" value="Unassembled WGS sequence"/>
</dbReference>
<comment type="caution">
    <text evidence="13">The sequence shown here is derived from an EMBL/GenBank/DDBJ whole genome shotgun (WGS) entry which is preliminary data.</text>
</comment>
<feature type="binding site" evidence="12">
    <location>
        <position position="92"/>
    </location>
    <ligand>
        <name>Mg(2+)</name>
        <dbReference type="ChEBI" id="CHEBI:18420"/>
        <label>1</label>
        <note>catalytic</note>
    </ligand>
</feature>
<keyword evidence="5" id="KW-0028">Amino-acid biosynthesis</keyword>
<evidence type="ECO:0000256" key="4">
    <source>
        <dbReference type="ARBA" id="ARBA00013085"/>
    </source>
</evidence>
<dbReference type="PANTHER" id="PTHR43200:SF6">
    <property type="entry name" value="3'(2'),5'-BISPHOSPHATE NUCLEOTIDASE"/>
    <property type="match status" value="1"/>
</dbReference>
<proteinExistence type="inferred from homology"/>
<dbReference type="EC" id="3.1.3.15" evidence="4 11"/>
<dbReference type="RefSeq" id="WP_045827688.1">
    <property type="nucleotide sequence ID" value="NZ_JZRB01000002.1"/>
</dbReference>
<accession>A0A0F3L188</accession>
<dbReference type="AlphaFoldDB" id="A0A0F3L188"/>
<dbReference type="PANTHER" id="PTHR43200">
    <property type="entry name" value="PHOSPHATASE"/>
    <property type="match status" value="1"/>
</dbReference>
<dbReference type="Pfam" id="PF00459">
    <property type="entry name" value="Inositol_P"/>
    <property type="match status" value="1"/>
</dbReference>
<dbReference type="GO" id="GO:0000105">
    <property type="term" value="P:L-histidine biosynthetic process"/>
    <property type="evidence" value="ECO:0007669"/>
    <property type="project" value="UniProtKB-UniRule"/>
</dbReference>
<evidence type="ECO:0000256" key="3">
    <source>
        <dbReference type="ARBA" id="ARBA00009759"/>
    </source>
</evidence>
<dbReference type="PRINTS" id="PR00377">
    <property type="entry name" value="IMPHPHTASES"/>
</dbReference>
<evidence type="ECO:0000256" key="11">
    <source>
        <dbReference type="NCBIfam" id="TIGR02067"/>
    </source>
</evidence>
<comment type="cofactor">
    <cofactor evidence="1 12">
        <name>Mg(2+)</name>
        <dbReference type="ChEBI" id="CHEBI:18420"/>
    </cofactor>
</comment>
<name>A0A0F3L188_9GAMM</name>
<evidence type="ECO:0000313" key="14">
    <source>
        <dbReference type="Proteomes" id="UP000033651"/>
    </source>
</evidence>
<dbReference type="InterPro" id="IPR000760">
    <property type="entry name" value="Inositol_monophosphatase-like"/>
</dbReference>
<dbReference type="OrthoDB" id="9785695at2"/>
<feature type="binding site" evidence="12">
    <location>
        <position position="94"/>
    </location>
    <ligand>
        <name>Mg(2+)</name>
        <dbReference type="ChEBI" id="CHEBI:18420"/>
        <label>1</label>
        <note>catalytic</note>
    </ligand>
</feature>
<reference evidence="13 14" key="1">
    <citation type="submission" date="2015-03" db="EMBL/GenBank/DDBJ databases">
        <title>Draft genome sequence of Luteibacter yeojuensis strain SU11.</title>
        <authorList>
            <person name="Sulaiman J."/>
            <person name="Priya K."/>
            <person name="Chan K.-G."/>
        </authorList>
    </citation>
    <scope>NUCLEOTIDE SEQUENCE [LARGE SCALE GENOMIC DNA]</scope>
    <source>
        <strain evidence="13 14">SU11</strain>
    </source>
</reference>
<keyword evidence="9" id="KW-0368">Histidine biosynthesis</keyword>
<comment type="pathway">
    <text evidence="2">Amino-acid biosynthesis; L-histidine biosynthesis; L-histidine from 5-phospho-alpha-D-ribose 1-diphosphate: step 8/9.</text>
</comment>
<dbReference type="SUPFAM" id="SSF56655">
    <property type="entry name" value="Carbohydrate phosphatase"/>
    <property type="match status" value="1"/>
</dbReference>
<dbReference type="Gene3D" id="3.40.190.80">
    <property type="match status" value="1"/>
</dbReference>
<organism evidence="13 14">
    <name type="scientific">Luteibacter yeojuensis</name>
    <dbReference type="NCBI Taxonomy" id="345309"/>
    <lineage>
        <taxon>Bacteria</taxon>
        <taxon>Pseudomonadati</taxon>
        <taxon>Pseudomonadota</taxon>
        <taxon>Gammaproteobacteria</taxon>
        <taxon>Lysobacterales</taxon>
        <taxon>Rhodanobacteraceae</taxon>
        <taxon>Luteibacter</taxon>
    </lineage>
</organism>